<name>N1QMX7_SPHMS</name>
<dbReference type="InterPro" id="IPR007704">
    <property type="entry name" value="PIG-M"/>
</dbReference>
<evidence type="ECO:0000256" key="7">
    <source>
        <dbReference type="ARBA" id="ARBA00022679"/>
    </source>
</evidence>
<sequence>MSSASRAFWRPSVIFSLAVLVRAALLLYGRWQDAHSAIKYTDIDYLVFTDAARYVSRQRSPYDRATYRYTPLLAWLLLPTTWHGIWFEFGKALFAIGDVVTGWLTYRILRMQGLEAERSLKFASIWLLNPMVANISTRGSSEGLLAVLVVAMLWAALSKRILLAGSLLGLSVHFKIYPFIYAASIFWWLGCPEKPNSRGLPLLLHKLVALVNRDRILLIMSSLAAFMACNVIMYHIYGKPFVEHSYTYHITRIDHRHNFSVYNTLLHLSSLRGSNAGFRIESLAFIPQLSLVVLAIPLLLAKVDLASTMLIQTFAFVTFNKVCTSQYFLWYMVFLPFHLPSSSLLKNPRLGTVALVLWIAGQAIWLQQGFVLEFLGNSSFVPGLWLASILFFLTNCWMLGILVDDVQLQYKVSSTKKAQ</sequence>
<feature type="transmembrane region" description="Helical" evidence="13">
    <location>
        <begin position="216"/>
        <end position="237"/>
    </location>
</feature>
<evidence type="ECO:0000256" key="4">
    <source>
        <dbReference type="ARBA" id="ARBA00013797"/>
    </source>
</evidence>
<evidence type="ECO:0000313" key="15">
    <source>
        <dbReference type="Proteomes" id="UP000016931"/>
    </source>
</evidence>
<dbReference type="PANTHER" id="PTHR12886">
    <property type="entry name" value="PIG-M MANNOSYLTRANSFERASE"/>
    <property type="match status" value="1"/>
</dbReference>
<evidence type="ECO:0000256" key="3">
    <source>
        <dbReference type="ARBA" id="ARBA00011071"/>
    </source>
</evidence>
<keyword evidence="8 13" id="KW-0812">Transmembrane</keyword>
<dbReference type="UniPathway" id="UPA00196"/>
<dbReference type="GO" id="GO:0051751">
    <property type="term" value="F:alpha-1,4-mannosyltransferase activity"/>
    <property type="evidence" value="ECO:0007669"/>
    <property type="project" value="InterPro"/>
</dbReference>
<dbReference type="EC" id="2.4.1.-" evidence="13"/>
<dbReference type="PANTHER" id="PTHR12886:SF0">
    <property type="entry name" value="GPI MANNOSYLTRANSFERASE 1"/>
    <property type="match status" value="1"/>
</dbReference>
<comment type="function">
    <text evidence="12 13">Mannosyltransferase involved in glycosylphosphatidylinositol-anchor biosynthesis. Transfers the first alpha-1,4-mannose to GlcN-acyl-PI during GPI precursor assembly. Required for cell wall integrity.</text>
</comment>
<dbReference type="Proteomes" id="UP000016931">
    <property type="component" value="Unassembled WGS sequence"/>
</dbReference>
<evidence type="ECO:0000256" key="5">
    <source>
        <dbReference type="ARBA" id="ARBA00022502"/>
    </source>
</evidence>
<proteinExistence type="inferred from homology"/>
<organism evidence="14 15">
    <name type="scientific">Sphaerulina musiva (strain SO2202)</name>
    <name type="common">Poplar stem canker fungus</name>
    <name type="synonym">Septoria musiva</name>
    <dbReference type="NCBI Taxonomy" id="692275"/>
    <lineage>
        <taxon>Eukaryota</taxon>
        <taxon>Fungi</taxon>
        <taxon>Dikarya</taxon>
        <taxon>Ascomycota</taxon>
        <taxon>Pezizomycotina</taxon>
        <taxon>Dothideomycetes</taxon>
        <taxon>Dothideomycetidae</taxon>
        <taxon>Mycosphaerellales</taxon>
        <taxon>Mycosphaerellaceae</taxon>
        <taxon>Sphaerulina</taxon>
    </lineage>
</organism>
<evidence type="ECO:0000256" key="10">
    <source>
        <dbReference type="ARBA" id="ARBA00022989"/>
    </source>
</evidence>
<dbReference type="GO" id="GO:0006506">
    <property type="term" value="P:GPI anchor biosynthetic process"/>
    <property type="evidence" value="ECO:0007669"/>
    <property type="project" value="UniProtKB-UniPathway"/>
</dbReference>
<gene>
    <name evidence="14" type="ORF">SEPMUDRAFT_160680</name>
</gene>
<feature type="transmembrane region" description="Helical" evidence="13">
    <location>
        <begin position="92"/>
        <end position="109"/>
    </location>
</feature>
<evidence type="ECO:0000256" key="6">
    <source>
        <dbReference type="ARBA" id="ARBA00022676"/>
    </source>
</evidence>
<dbReference type="GO" id="GO:1990529">
    <property type="term" value="C:glycosylphosphatidylinositol-mannosyltransferase I complex"/>
    <property type="evidence" value="ECO:0007669"/>
    <property type="project" value="TreeGrafter"/>
</dbReference>
<feature type="transmembrane region" description="Helical" evidence="13">
    <location>
        <begin position="313"/>
        <end position="333"/>
    </location>
</feature>
<dbReference type="HOGENOM" id="CLU_024220_1_0_1"/>
<evidence type="ECO:0000256" key="8">
    <source>
        <dbReference type="ARBA" id="ARBA00022692"/>
    </source>
</evidence>
<dbReference type="RefSeq" id="XP_016765529.1">
    <property type="nucleotide sequence ID" value="XM_016907902.1"/>
</dbReference>
<keyword evidence="7 13" id="KW-0808">Transferase</keyword>
<dbReference type="Pfam" id="PF05007">
    <property type="entry name" value="Mannosyl_trans"/>
    <property type="match status" value="1"/>
</dbReference>
<dbReference type="eggNOG" id="KOG3893">
    <property type="taxonomic scope" value="Eukaryota"/>
</dbReference>
<evidence type="ECO:0000256" key="12">
    <source>
        <dbReference type="ARBA" id="ARBA00025399"/>
    </source>
</evidence>
<comment type="subcellular location">
    <subcellularLocation>
        <location evidence="1 13">Endoplasmic reticulum membrane</location>
        <topology evidence="1 13">Multi-pass membrane protein</topology>
    </subcellularLocation>
</comment>
<dbReference type="OMA" id="LINCWIL"/>
<feature type="transmembrane region" description="Helical" evidence="13">
    <location>
        <begin position="384"/>
        <end position="403"/>
    </location>
</feature>
<dbReference type="AlphaFoldDB" id="N1QMX7"/>
<feature type="transmembrane region" description="Helical" evidence="13">
    <location>
        <begin position="174"/>
        <end position="191"/>
    </location>
</feature>
<dbReference type="OrthoDB" id="1741594at2759"/>
<evidence type="ECO:0000313" key="14">
    <source>
        <dbReference type="EMBL" id="EMF17408.1"/>
    </source>
</evidence>
<keyword evidence="5 13" id="KW-0337">GPI-anchor biosynthesis</keyword>
<dbReference type="GO" id="GO:0004376">
    <property type="term" value="F:GPI mannosyltransferase activity"/>
    <property type="evidence" value="ECO:0007669"/>
    <property type="project" value="InterPro"/>
</dbReference>
<dbReference type="EMBL" id="KB456260">
    <property type="protein sequence ID" value="EMF17408.1"/>
    <property type="molecule type" value="Genomic_DNA"/>
</dbReference>
<evidence type="ECO:0000256" key="1">
    <source>
        <dbReference type="ARBA" id="ARBA00004477"/>
    </source>
</evidence>
<feature type="transmembrane region" description="Helical" evidence="13">
    <location>
        <begin position="282"/>
        <end position="301"/>
    </location>
</feature>
<feature type="transmembrane region" description="Helical" evidence="13">
    <location>
        <begin position="353"/>
        <end position="372"/>
    </location>
</feature>
<protein>
    <recommendedName>
        <fullName evidence="4 13">GPI mannosyltransferase 1</fullName>
        <ecNumber evidence="13">2.4.1.-</ecNumber>
    </recommendedName>
    <alternativeName>
        <fullName evidence="13">GPI mannosyltransferase I</fullName>
    </alternativeName>
</protein>
<dbReference type="GO" id="GO:0005789">
    <property type="term" value="C:endoplasmic reticulum membrane"/>
    <property type="evidence" value="ECO:0007669"/>
    <property type="project" value="UniProtKB-SubCell"/>
</dbReference>
<dbReference type="STRING" id="692275.N1QMX7"/>
<reference evidence="14 15" key="1">
    <citation type="journal article" date="2012" name="PLoS Pathog.">
        <title>Diverse lifestyles and strategies of plant pathogenesis encoded in the genomes of eighteen Dothideomycetes fungi.</title>
        <authorList>
            <person name="Ohm R.A."/>
            <person name="Feau N."/>
            <person name="Henrissat B."/>
            <person name="Schoch C.L."/>
            <person name="Horwitz B.A."/>
            <person name="Barry K.W."/>
            <person name="Condon B.J."/>
            <person name="Copeland A.C."/>
            <person name="Dhillon B."/>
            <person name="Glaser F."/>
            <person name="Hesse C.N."/>
            <person name="Kosti I."/>
            <person name="LaButti K."/>
            <person name="Lindquist E.A."/>
            <person name="Lucas S."/>
            <person name="Salamov A.A."/>
            <person name="Bradshaw R.E."/>
            <person name="Ciuffetti L."/>
            <person name="Hamelin R.C."/>
            <person name="Kema G.H.J."/>
            <person name="Lawrence C."/>
            <person name="Scott J.A."/>
            <person name="Spatafora J.W."/>
            <person name="Turgeon B.G."/>
            <person name="de Wit P.J.G.M."/>
            <person name="Zhong S."/>
            <person name="Goodwin S.B."/>
            <person name="Grigoriev I.V."/>
        </authorList>
    </citation>
    <scope>NUCLEOTIDE SEQUENCE [LARGE SCALE GENOMIC DNA]</scope>
    <source>
        <strain evidence="14 15">SO2202</strain>
    </source>
</reference>
<dbReference type="GeneID" id="27905039"/>
<comment type="pathway">
    <text evidence="2 13">Glycolipid biosynthesis; glycosylphosphatidylinositol-anchor biosynthesis.</text>
</comment>
<keyword evidence="10 13" id="KW-1133">Transmembrane helix</keyword>
<evidence type="ECO:0000256" key="2">
    <source>
        <dbReference type="ARBA" id="ARBA00004687"/>
    </source>
</evidence>
<keyword evidence="9 13" id="KW-0256">Endoplasmic reticulum</keyword>
<evidence type="ECO:0000256" key="11">
    <source>
        <dbReference type="ARBA" id="ARBA00023136"/>
    </source>
</evidence>
<keyword evidence="15" id="KW-1185">Reference proteome</keyword>
<feature type="transmembrane region" description="Helical" evidence="13">
    <location>
        <begin position="144"/>
        <end position="162"/>
    </location>
</feature>
<keyword evidence="6 13" id="KW-0328">Glycosyltransferase</keyword>
<feature type="transmembrane region" description="Helical" evidence="13">
    <location>
        <begin position="12"/>
        <end position="29"/>
    </location>
</feature>
<evidence type="ECO:0000256" key="9">
    <source>
        <dbReference type="ARBA" id="ARBA00022824"/>
    </source>
</evidence>
<evidence type="ECO:0000256" key="13">
    <source>
        <dbReference type="RuleBase" id="RU365064"/>
    </source>
</evidence>
<keyword evidence="11 13" id="KW-0472">Membrane</keyword>
<comment type="similarity">
    <text evidence="3 13">Belongs to the PIGM family.</text>
</comment>
<accession>N1QMX7</accession>